<organism evidence="5 6">
    <name type="scientific">Maridesulfovibrio salexigens (strain ATCC 14822 / DSM 2638 / NCIMB 8403 / VKM B-1763)</name>
    <name type="common">Desulfovibrio salexigens</name>
    <dbReference type="NCBI Taxonomy" id="526222"/>
    <lineage>
        <taxon>Bacteria</taxon>
        <taxon>Pseudomonadati</taxon>
        <taxon>Thermodesulfobacteriota</taxon>
        <taxon>Desulfovibrionia</taxon>
        <taxon>Desulfovibrionales</taxon>
        <taxon>Desulfovibrionaceae</taxon>
        <taxon>Maridesulfovibrio</taxon>
    </lineage>
</organism>
<dbReference type="GO" id="GO:0015689">
    <property type="term" value="P:molybdate ion transport"/>
    <property type="evidence" value="ECO:0007669"/>
    <property type="project" value="InterPro"/>
</dbReference>
<keyword evidence="2 4" id="KW-0479">Metal-binding</keyword>
<dbReference type="EMBL" id="CP001649">
    <property type="protein sequence ID" value="ACS80697.1"/>
    <property type="molecule type" value="Genomic_DNA"/>
</dbReference>
<keyword evidence="4" id="KW-0500">Molybdenum</keyword>
<dbReference type="Pfam" id="PF13531">
    <property type="entry name" value="SBP_bac_11"/>
    <property type="match status" value="1"/>
</dbReference>
<evidence type="ECO:0000313" key="6">
    <source>
        <dbReference type="Proteomes" id="UP000002601"/>
    </source>
</evidence>
<dbReference type="STRING" id="526222.Desal_2643"/>
<dbReference type="PROSITE" id="PS51257">
    <property type="entry name" value="PROKAR_LIPOPROTEIN"/>
    <property type="match status" value="1"/>
</dbReference>
<dbReference type="eggNOG" id="COG0725">
    <property type="taxonomic scope" value="Bacteria"/>
</dbReference>
<keyword evidence="3" id="KW-0732">Signal</keyword>
<dbReference type="InterPro" id="IPR005950">
    <property type="entry name" value="ModA"/>
</dbReference>
<dbReference type="Proteomes" id="UP000002601">
    <property type="component" value="Chromosome"/>
</dbReference>
<protein>
    <submittedName>
        <fullName evidence="5">Extracellular solute-binding protein family 1</fullName>
    </submittedName>
</protein>
<dbReference type="KEGG" id="dsa:Desal_2643"/>
<feature type="binding site" evidence="4">
    <location>
        <position position="74"/>
    </location>
    <ligand>
        <name>molybdate</name>
        <dbReference type="ChEBI" id="CHEBI:36264"/>
    </ligand>
</feature>
<sequence>MKLCQLNKNINQFVLTLLLILGLFVMSGCQQQKVEQKKELLIYCGITMIKPMTEIAGIIEQKYDCKVLITKGGSGNLLKSIKANKIGDLYLPGSGSYIQACLEQGLVTDTVHVGFNKAAMMVQKGNPKNIPANLDSMADKSYYVVIGNPESGSIGRETEKILTKKGIFAKVAGNVQMMTTDSKDLVRVLKDKEADLVINWYATSTWPENSDSLSVLPISDKYAGKKKLIIGLLRFSRYPEISKAFMEYASSAEGKAIFNKYGLYDVK</sequence>
<name>C6BYU0_MARSD</name>
<dbReference type="Gene3D" id="3.40.190.10">
    <property type="entry name" value="Periplasmic binding protein-like II"/>
    <property type="match status" value="2"/>
</dbReference>
<dbReference type="AlphaFoldDB" id="C6BYU0"/>
<evidence type="ECO:0000256" key="3">
    <source>
        <dbReference type="ARBA" id="ARBA00022729"/>
    </source>
</evidence>
<reference evidence="5 6" key="1">
    <citation type="submission" date="2009-06" db="EMBL/GenBank/DDBJ databases">
        <title>Complete sequence of Desulfovibrio salexigens DSM 2638.</title>
        <authorList>
            <consortium name="US DOE Joint Genome Institute"/>
            <person name="Lucas S."/>
            <person name="Copeland A."/>
            <person name="Lapidus A."/>
            <person name="Glavina del Rio T."/>
            <person name="Tice H."/>
            <person name="Bruce D."/>
            <person name="Goodwin L."/>
            <person name="Pitluck S."/>
            <person name="Munk A.C."/>
            <person name="Brettin T."/>
            <person name="Detter J.C."/>
            <person name="Han C."/>
            <person name="Tapia R."/>
            <person name="Larimer F."/>
            <person name="Land M."/>
            <person name="Hauser L."/>
            <person name="Kyrpides N."/>
            <person name="Anderson I."/>
            <person name="Wall J.D."/>
            <person name="Arkin A.P."/>
            <person name="Dehal P."/>
            <person name="Chivian D."/>
            <person name="Giles B."/>
            <person name="Hazen T.C."/>
        </authorList>
    </citation>
    <scope>NUCLEOTIDE SEQUENCE [LARGE SCALE GENOMIC DNA]</scope>
    <source>
        <strain evidence="6">ATCC 14822 / DSM 2638 / NCIMB 8403 / VKM B-1763</strain>
    </source>
</reference>
<dbReference type="InterPro" id="IPR050682">
    <property type="entry name" value="ModA/WtpA"/>
</dbReference>
<dbReference type="PANTHER" id="PTHR30632">
    <property type="entry name" value="MOLYBDATE-BINDING PERIPLASMIC PROTEIN"/>
    <property type="match status" value="1"/>
</dbReference>
<dbReference type="PIRSF" id="PIRSF004846">
    <property type="entry name" value="ModA"/>
    <property type="match status" value="1"/>
</dbReference>
<dbReference type="GO" id="GO:0030973">
    <property type="term" value="F:molybdate ion binding"/>
    <property type="evidence" value="ECO:0007669"/>
    <property type="project" value="TreeGrafter"/>
</dbReference>
<dbReference type="GO" id="GO:0046872">
    <property type="term" value="F:metal ion binding"/>
    <property type="evidence" value="ECO:0007669"/>
    <property type="project" value="UniProtKB-KW"/>
</dbReference>
<evidence type="ECO:0000256" key="4">
    <source>
        <dbReference type="PIRSR" id="PIRSR004846-1"/>
    </source>
</evidence>
<proteinExistence type="inferred from homology"/>
<comment type="similarity">
    <text evidence="1">Belongs to the bacterial solute-binding protein ModA family.</text>
</comment>
<evidence type="ECO:0000256" key="2">
    <source>
        <dbReference type="ARBA" id="ARBA00022723"/>
    </source>
</evidence>
<accession>C6BYU0</accession>
<dbReference type="HOGENOM" id="CLU_065520_2_0_7"/>
<evidence type="ECO:0000313" key="5">
    <source>
        <dbReference type="EMBL" id="ACS80697.1"/>
    </source>
</evidence>
<gene>
    <name evidence="5" type="ordered locus">Desal_2643</name>
</gene>
<keyword evidence="6" id="KW-1185">Reference proteome</keyword>
<dbReference type="SUPFAM" id="SSF53850">
    <property type="entry name" value="Periplasmic binding protein-like II"/>
    <property type="match status" value="1"/>
</dbReference>
<dbReference type="PANTHER" id="PTHR30632:SF0">
    <property type="entry name" value="SULFATE-BINDING PROTEIN"/>
    <property type="match status" value="1"/>
</dbReference>
<evidence type="ECO:0000256" key="1">
    <source>
        <dbReference type="ARBA" id="ARBA00009175"/>
    </source>
</evidence>
<dbReference type="OrthoDB" id="9786399at2"/>